<evidence type="ECO:0000313" key="1">
    <source>
        <dbReference type="EMBL" id="KAA6378100.1"/>
    </source>
</evidence>
<dbReference type="EMBL" id="SNRW01009375">
    <property type="protein sequence ID" value="KAA6378100.1"/>
    <property type="molecule type" value="Genomic_DNA"/>
</dbReference>
<dbReference type="Gene3D" id="1.25.10.10">
    <property type="entry name" value="Leucine-rich Repeat Variant"/>
    <property type="match status" value="2"/>
</dbReference>
<dbReference type="SUPFAM" id="SSF48371">
    <property type="entry name" value="ARM repeat"/>
    <property type="match status" value="2"/>
</dbReference>
<dbReference type="InterPro" id="IPR016024">
    <property type="entry name" value="ARM-type_fold"/>
</dbReference>
<evidence type="ECO:0000313" key="2">
    <source>
        <dbReference type="Proteomes" id="UP000324800"/>
    </source>
</evidence>
<accession>A0A5J4V6X0</accession>
<protein>
    <submittedName>
        <fullName evidence="1">Uncharacterized protein</fullName>
    </submittedName>
</protein>
<organism evidence="1 2">
    <name type="scientific">Streblomastix strix</name>
    <dbReference type="NCBI Taxonomy" id="222440"/>
    <lineage>
        <taxon>Eukaryota</taxon>
        <taxon>Metamonada</taxon>
        <taxon>Preaxostyla</taxon>
        <taxon>Oxymonadida</taxon>
        <taxon>Streblomastigidae</taxon>
        <taxon>Streblomastix</taxon>
    </lineage>
</organism>
<reference evidence="1 2" key="1">
    <citation type="submission" date="2019-03" db="EMBL/GenBank/DDBJ databases">
        <title>Single cell metagenomics reveals metabolic interactions within the superorganism composed of flagellate Streblomastix strix and complex community of Bacteroidetes bacteria on its surface.</title>
        <authorList>
            <person name="Treitli S.C."/>
            <person name="Kolisko M."/>
            <person name="Husnik F."/>
            <person name="Keeling P."/>
            <person name="Hampl V."/>
        </authorList>
    </citation>
    <scope>NUCLEOTIDE SEQUENCE [LARGE SCALE GENOMIC DNA]</scope>
    <source>
        <strain evidence="1">ST1C</strain>
    </source>
</reference>
<dbReference type="Proteomes" id="UP000324800">
    <property type="component" value="Unassembled WGS sequence"/>
</dbReference>
<name>A0A5J4V6X0_9EUKA</name>
<comment type="caution">
    <text evidence="1">The sequence shown here is derived from an EMBL/GenBank/DDBJ whole genome shotgun (WGS) entry which is preliminary data.</text>
</comment>
<gene>
    <name evidence="1" type="ORF">EZS28_026374</name>
</gene>
<proteinExistence type="predicted"/>
<dbReference type="InterPro" id="IPR011989">
    <property type="entry name" value="ARM-like"/>
</dbReference>
<sequence>MENTQDSDQKGISDESSEINFLNVVATLKVPLIGNKQQKQEIQQNQESVCEKLITKYKNSIDDEGRYNAVYAGVAQILSDIFETRELTSITPILVDTFLCLTIHTTNEIRQLIYEKKNPYPGLIRLFEAKDDELILLSIKVICSMLQIGLDQQQEVPRQHPHLQDLLVCNGPVAIFTLFRKTKNQSLKNIAAISFGRMFCAVEIPDLAARTQVIQQLRSIVCDADEWTRLESRHALSLLALNSANYSAIIKDIDLQKLASDLKKPIETNHKKRNEVQFNQENKLIILSSLLSDKENDEVRISILEAGIIDSLLYIYEQREIPQITPPFTEIFQLLSASCNDDFVLRIYEKKTYRGLLNIIGQDDSKYNNDNINNTISSIFNIIQAGNSSTSVTLPHDHYDSIQLIDGTEKLFNLSQKEDLIPNIRNRALFCLGFIYRSREIIDQQMRSDVISHLKALFVDSDDWTRDTSELALSYLIQNSANYAEALKQIDLKQIAEELKQPLSLEENEQQQQLIQQQDGSCNILNTMLKSKKDNIEFSKSIISSGIVDSLLFIFETRDITLITIPVVQIFNQLTKVNDEINTLLFEQKNPYRYLFWVLQHSEKELDIIRFTINSIFNIILSGAVTTQPTEMHPHYESIKQCDGANKLFSFIELTDVYKQIKDSAVISFGNLYKAQEVPDEMAVVIPYLKSLLRSSDQWIRQQSRIALLRLGQNPVNRQKIETEDFKLPE</sequence>
<dbReference type="AlphaFoldDB" id="A0A5J4V6X0"/>